<dbReference type="EMBL" id="CP003349">
    <property type="protein sequence ID" value="AFD09261.1"/>
    <property type="molecule type" value="Genomic_DNA"/>
</dbReference>
<organism evidence="15 16">
    <name type="scientific">Solitalea canadensis (strain ATCC 29591 / DSM 3403 / JCM 21819 / LMG 8368 / NBRC 15130 / NCIMB 12057 / USAM 9D)</name>
    <name type="common">Flexibacter canadensis</name>
    <dbReference type="NCBI Taxonomy" id="929556"/>
    <lineage>
        <taxon>Bacteria</taxon>
        <taxon>Pseudomonadati</taxon>
        <taxon>Bacteroidota</taxon>
        <taxon>Sphingobacteriia</taxon>
        <taxon>Sphingobacteriales</taxon>
        <taxon>Sphingobacteriaceae</taxon>
        <taxon>Solitalea</taxon>
    </lineage>
</organism>
<feature type="binding site" evidence="10">
    <location>
        <begin position="97"/>
        <end position="103"/>
    </location>
    <ligand>
        <name>ATP</name>
        <dbReference type="ChEBI" id="CHEBI:30616"/>
    </ligand>
</feature>
<dbReference type="InterPro" id="IPR036615">
    <property type="entry name" value="Mur_ligase_C_dom_sf"/>
</dbReference>
<evidence type="ECO:0000256" key="5">
    <source>
        <dbReference type="ARBA" id="ARBA00022840"/>
    </source>
</evidence>
<keyword evidence="9 10" id="KW-0961">Cell wall biogenesis/degradation</keyword>
<evidence type="ECO:0000256" key="10">
    <source>
        <dbReference type="HAMAP-Rule" id="MF_02019"/>
    </source>
</evidence>
<comment type="similarity">
    <text evidence="10">Belongs to the MurCDEF family. MurF subfamily.</text>
</comment>
<dbReference type="Pfam" id="PF08245">
    <property type="entry name" value="Mur_ligase_M"/>
    <property type="match status" value="1"/>
</dbReference>
<evidence type="ECO:0000256" key="3">
    <source>
        <dbReference type="ARBA" id="ARBA00022618"/>
    </source>
</evidence>
<dbReference type="GO" id="GO:0071555">
    <property type="term" value="P:cell wall organization"/>
    <property type="evidence" value="ECO:0007669"/>
    <property type="project" value="UniProtKB-KW"/>
</dbReference>
<proteinExistence type="inferred from homology"/>
<protein>
    <recommendedName>
        <fullName evidence="10 11">UDP-N-acetylmuramoyl-tripeptide--D-alanyl-D-alanine ligase</fullName>
        <ecNumber evidence="10 11">6.3.2.10</ecNumber>
    </recommendedName>
    <alternativeName>
        <fullName evidence="10">D-alanyl-D-alanine-adding enzyme</fullName>
    </alternativeName>
</protein>
<evidence type="ECO:0000256" key="9">
    <source>
        <dbReference type="ARBA" id="ARBA00023316"/>
    </source>
</evidence>
<dbReference type="AlphaFoldDB" id="H8KM79"/>
<dbReference type="InterPro" id="IPR004101">
    <property type="entry name" value="Mur_ligase_C"/>
</dbReference>
<dbReference type="OrthoDB" id="9801978at2"/>
<evidence type="ECO:0000256" key="1">
    <source>
        <dbReference type="ARBA" id="ARBA00022490"/>
    </source>
</evidence>
<evidence type="ECO:0000259" key="13">
    <source>
        <dbReference type="Pfam" id="PF02875"/>
    </source>
</evidence>
<keyword evidence="3 10" id="KW-0132">Cell division</keyword>
<dbReference type="Gene3D" id="3.90.190.20">
    <property type="entry name" value="Mur ligase, C-terminal domain"/>
    <property type="match status" value="1"/>
</dbReference>
<dbReference type="Proteomes" id="UP000007590">
    <property type="component" value="Chromosome"/>
</dbReference>
<dbReference type="InterPro" id="IPR036565">
    <property type="entry name" value="Mur-like_cat_sf"/>
</dbReference>
<evidence type="ECO:0000256" key="6">
    <source>
        <dbReference type="ARBA" id="ARBA00022960"/>
    </source>
</evidence>
<dbReference type="GO" id="GO:0008766">
    <property type="term" value="F:UDP-N-acetylmuramoylalanyl-D-glutamyl-2,6-diaminopimelate-D-alanyl-D-alanine ligase activity"/>
    <property type="evidence" value="ECO:0007669"/>
    <property type="project" value="RHEA"/>
</dbReference>
<feature type="domain" description="Mur ligase C-terminal" evidence="13">
    <location>
        <begin position="305"/>
        <end position="422"/>
    </location>
</feature>
<evidence type="ECO:0000256" key="7">
    <source>
        <dbReference type="ARBA" id="ARBA00022984"/>
    </source>
</evidence>
<evidence type="ECO:0000259" key="12">
    <source>
        <dbReference type="Pfam" id="PF01225"/>
    </source>
</evidence>
<keyword evidence="1 10" id="KW-0963">Cytoplasm</keyword>
<dbReference type="RefSeq" id="WP_014682483.1">
    <property type="nucleotide sequence ID" value="NC_017770.1"/>
</dbReference>
<dbReference type="InterPro" id="IPR013221">
    <property type="entry name" value="Mur_ligase_cen"/>
</dbReference>
<comment type="function">
    <text evidence="10 11">Involved in cell wall formation. Catalyzes the final step in the synthesis of UDP-N-acetylmuramoyl-pentapeptide, the precursor of murein.</text>
</comment>
<dbReference type="InterPro" id="IPR000713">
    <property type="entry name" value="Mur_ligase_N"/>
</dbReference>
<dbReference type="InterPro" id="IPR035911">
    <property type="entry name" value="MurE/MurF_N"/>
</dbReference>
<dbReference type="eggNOG" id="COG0770">
    <property type="taxonomic scope" value="Bacteria"/>
</dbReference>
<dbReference type="STRING" id="929556.Solca_4271"/>
<feature type="domain" description="Mur ligase central" evidence="14">
    <location>
        <begin position="95"/>
        <end position="281"/>
    </location>
</feature>
<dbReference type="InterPro" id="IPR005863">
    <property type="entry name" value="UDP-N-AcMur_synth"/>
</dbReference>
<dbReference type="UniPathway" id="UPA00219"/>
<dbReference type="HOGENOM" id="CLU_031507_1_2_10"/>
<dbReference type="GO" id="GO:0047480">
    <property type="term" value="F:UDP-N-acetylmuramoyl-tripeptide-D-alanyl-D-alanine ligase activity"/>
    <property type="evidence" value="ECO:0007669"/>
    <property type="project" value="UniProtKB-UniRule"/>
</dbReference>
<dbReference type="InterPro" id="IPR051046">
    <property type="entry name" value="MurCDEF_CellWall_CoF430Synth"/>
</dbReference>
<keyword evidence="4 10" id="KW-0547">Nucleotide-binding</keyword>
<dbReference type="GO" id="GO:0005524">
    <property type="term" value="F:ATP binding"/>
    <property type="evidence" value="ECO:0007669"/>
    <property type="project" value="UniProtKB-UniRule"/>
</dbReference>
<dbReference type="GO" id="GO:0051301">
    <property type="term" value="P:cell division"/>
    <property type="evidence" value="ECO:0007669"/>
    <property type="project" value="UniProtKB-KW"/>
</dbReference>
<dbReference type="SUPFAM" id="SSF53244">
    <property type="entry name" value="MurD-like peptide ligases, peptide-binding domain"/>
    <property type="match status" value="1"/>
</dbReference>
<dbReference type="Pfam" id="PF01225">
    <property type="entry name" value="Mur_ligase"/>
    <property type="match status" value="1"/>
</dbReference>
<sequence>MNIQSLYNIYKEYPVISTDTRKIAPNSIFFALKGDNFNANQFAKQALESGAAYAVIDEEQYVQGDRYILVDNVLEALQQLAKFHRSGLNIPVLGITGSNGKTTSKELINAVLSQKFKTYATIGNLNNHIGVPLTLLAIDGSVDFAIIEMGANHQKEIQSLSSIADPDFGIITNVGRAHLEGFGGFEGVKKGKKELYDHILQRNGVIFVNQDNEFLVEMSVAHPQIVFYGTGTNNAVIGRRLERGENVSLEWTVPGEKQWHEVNANLVGSYNFENVLASICIGHYFGLTVDQIRKGVEGYVPTNNRSQAMKTVKNALICDYYNANPSSMAAAIDNFARTMYDNKIAILADMFELGDYSKDEHVKVIDQLKNKGVKKAILIGKHFYNADDQSTDYTFFETTEQAANYLKEHPIENGFVLVKGSRGMKLEGLISLL</sequence>
<dbReference type="SUPFAM" id="SSF63418">
    <property type="entry name" value="MurE/MurF N-terminal domain"/>
    <property type="match status" value="1"/>
</dbReference>
<comment type="pathway">
    <text evidence="10 11">Cell wall biogenesis; peptidoglycan biosynthesis.</text>
</comment>
<evidence type="ECO:0000259" key="14">
    <source>
        <dbReference type="Pfam" id="PF08245"/>
    </source>
</evidence>
<evidence type="ECO:0000313" key="15">
    <source>
        <dbReference type="EMBL" id="AFD09261.1"/>
    </source>
</evidence>
<dbReference type="GO" id="GO:0008360">
    <property type="term" value="P:regulation of cell shape"/>
    <property type="evidence" value="ECO:0007669"/>
    <property type="project" value="UniProtKB-KW"/>
</dbReference>
<feature type="domain" description="Mur ligase N-terminal catalytic" evidence="12">
    <location>
        <begin position="15"/>
        <end position="84"/>
    </location>
</feature>
<keyword evidence="2 10" id="KW-0436">Ligase</keyword>
<evidence type="ECO:0000256" key="11">
    <source>
        <dbReference type="RuleBase" id="RU004136"/>
    </source>
</evidence>
<evidence type="ECO:0000313" key="16">
    <source>
        <dbReference type="Proteomes" id="UP000007590"/>
    </source>
</evidence>
<dbReference type="Gene3D" id="3.40.1390.10">
    <property type="entry name" value="MurE/MurF, N-terminal domain"/>
    <property type="match status" value="1"/>
</dbReference>
<dbReference type="Gene3D" id="3.40.1190.10">
    <property type="entry name" value="Mur-like, catalytic domain"/>
    <property type="match status" value="1"/>
</dbReference>
<comment type="catalytic activity">
    <reaction evidence="10 11">
        <text>D-alanyl-D-alanine + UDP-N-acetyl-alpha-D-muramoyl-L-alanyl-gamma-D-glutamyl-meso-2,6-diaminopimelate + ATP = UDP-N-acetyl-alpha-D-muramoyl-L-alanyl-gamma-D-glutamyl-meso-2,6-diaminopimeloyl-D-alanyl-D-alanine + ADP + phosphate + H(+)</text>
        <dbReference type="Rhea" id="RHEA:28374"/>
        <dbReference type="ChEBI" id="CHEBI:15378"/>
        <dbReference type="ChEBI" id="CHEBI:30616"/>
        <dbReference type="ChEBI" id="CHEBI:43474"/>
        <dbReference type="ChEBI" id="CHEBI:57822"/>
        <dbReference type="ChEBI" id="CHEBI:61386"/>
        <dbReference type="ChEBI" id="CHEBI:83905"/>
        <dbReference type="ChEBI" id="CHEBI:456216"/>
        <dbReference type="EC" id="6.3.2.10"/>
    </reaction>
</comment>
<accession>H8KM79</accession>
<dbReference type="KEGG" id="scn:Solca_4271"/>
<keyword evidence="7 10" id="KW-0573">Peptidoglycan synthesis</keyword>
<dbReference type="GO" id="GO:0009252">
    <property type="term" value="P:peptidoglycan biosynthetic process"/>
    <property type="evidence" value="ECO:0007669"/>
    <property type="project" value="UniProtKB-UniRule"/>
</dbReference>
<gene>
    <name evidence="10" type="primary">murF</name>
    <name evidence="15" type="ordered locus">Solca_4271</name>
</gene>
<evidence type="ECO:0000256" key="2">
    <source>
        <dbReference type="ARBA" id="ARBA00022598"/>
    </source>
</evidence>
<evidence type="ECO:0000256" key="4">
    <source>
        <dbReference type="ARBA" id="ARBA00022741"/>
    </source>
</evidence>
<comment type="subcellular location">
    <subcellularLocation>
        <location evidence="10 11">Cytoplasm</location>
    </subcellularLocation>
</comment>
<reference evidence="15" key="1">
    <citation type="submission" date="2012-02" db="EMBL/GenBank/DDBJ databases">
        <title>The complete genome of Solitalea canadensis DSM 3403.</title>
        <authorList>
            <consortium name="US DOE Joint Genome Institute (JGI-PGF)"/>
            <person name="Lucas S."/>
            <person name="Copeland A."/>
            <person name="Lapidus A."/>
            <person name="Glavina del Rio T."/>
            <person name="Dalin E."/>
            <person name="Tice H."/>
            <person name="Bruce D."/>
            <person name="Goodwin L."/>
            <person name="Pitluck S."/>
            <person name="Peters L."/>
            <person name="Ovchinnikova G."/>
            <person name="Lu M."/>
            <person name="Kyrpides N."/>
            <person name="Mavromatis K."/>
            <person name="Ivanova N."/>
            <person name="Brettin T."/>
            <person name="Detter J.C."/>
            <person name="Han C."/>
            <person name="Larimer F."/>
            <person name="Land M."/>
            <person name="Hauser L."/>
            <person name="Markowitz V."/>
            <person name="Cheng J.-F."/>
            <person name="Hugenholtz P."/>
            <person name="Woyke T."/>
            <person name="Wu D."/>
            <person name="Spring S."/>
            <person name="Schroeder M."/>
            <person name="Kopitz M."/>
            <person name="Brambilla E."/>
            <person name="Klenk H.-P."/>
            <person name="Eisen J.A."/>
        </authorList>
    </citation>
    <scope>NUCLEOTIDE SEQUENCE</scope>
    <source>
        <strain evidence="15">DSM 3403</strain>
    </source>
</reference>
<dbReference type="PANTHER" id="PTHR43024:SF1">
    <property type="entry name" value="UDP-N-ACETYLMURAMOYL-TRIPEPTIDE--D-ALANYL-D-ALANINE LIGASE"/>
    <property type="match status" value="1"/>
</dbReference>
<evidence type="ECO:0000256" key="8">
    <source>
        <dbReference type="ARBA" id="ARBA00023306"/>
    </source>
</evidence>
<dbReference type="GO" id="GO:0005737">
    <property type="term" value="C:cytoplasm"/>
    <property type="evidence" value="ECO:0007669"/>
    <property type="project" value="UniProtKB-SubCell"/>
</dbReference>
<dbReference type="Pfam" id="PF02875">
    <property type="entry name" value="Mur_ligase_C"/>
    <property type="match status" value="1"/>
</dbReference>
<keyword evidence="8 10" id="KW-0131">Cell cycle</keyword>
<dbReference type="EC" id="6.3.2.10" evidence="10 11"/>
<dbReference type="PANTHER" id="PTHR43024">
    <property type="entry name" value="UDP-N-ACETYLMURAMOYL-TRIPEPTIDE--D-ALANYL-D-ALANINE LIGASE"/>
    <property type="match status" value="1"/>
</dbReference>
<dbReference type="NCBIfam" id="TIGR01143">
    <property type="entry name" value="murF"/>
    <property type="match status" value="1"/>
</dbReference>
<keyword evidence="5 10" id="KW-0067">ATP-binding</keyword>
<keyword evidence="6 10" id="KW-0133">Cell shape</keyword>
<name>H8KM79_SOLCM</name>
<dbReference type="SUPFAM" id="SSF53623">
    <property type="entry name" value="MurD-like peptide ligases, catalytic domain"/>
    <property type="match status" value="1"/>
</dbReference>
<keyword evidence="16" id="KW-1185">Reference proteome</keyword>
<dbReference type="HAMAP" id="MF_02019">
    <property type="entry name" value="MurF"/>
    <property type="match status" value="1"/>
</dbReference>